<accession>A0A3B0XZR3</accession>
<dbReference type="Pfam" id="PF07963">
    <property type="entry name" value="N_methyl"/>
    <property type="match status" value="1"/>
</dbReference>
<feature type="domain" description="Type IV pilin Tt1218-like" evidence="1">
    <location>
        <begin position="39"/>
        <end position="108"/>
    </location>
</feature>
<dbReference type="Pfam" id="PF22150">
    <property type="entry name" value="Tt1218-like"/>
    <property type="match status" value="1"/>
</dbReference>
<protein>
    <submittedName>
        <fullName evidence="2">Type IV fimbrial biogenesis protein PilV</fullName>
    </submittedName>
</protein>
<name>A0A3B0XZR3_9ZZZZ</name>
<dbReference type="AlphaFoldDB" id="A0A3B0XZR3"/>
<dbReference type="InterPro" id="IPR054402">
    <property type="entry name" value="Tt1218-like_dom"/>
</dbReference>
<dbReference type="EMBL" id="UOFL01000049">
    <property type="protein sequence ID" value="VAW73885.1"/>
    <property type="molecule type" value="Genomic_DNA"/>
</dbReference>
<organism evidence="2">
    <name type="scientific">hydrothermal vent metagenome</name>
    <dbReference type="NCBI Taxonomy" id="652676"/>
    <lineage>
        <taxon>unclassified sequences</taxon>
        <taxon>metagenomes</taxon>
        <taxon>ecological metagenomes</taxon>
    </lineage>
</organism>
<dbReference type="NCBIfam" id="TIGR02523">
    <property type="entry name" value="type_IV_pilV"/>
    <property type="match status" value="1"/>
</dbReference>
<sequence length="161" mass="17341">MSLSISNSVTAKRQKGTTLLEVLISVLVLSIGLLGVAGLQTYGLRYNQSAYLRSQATILAYDMVDRMRSNSSGVAAGYYNSVSTATLPTDPNCISTGCTNLELANHDIREWANYFVGTQPVLPSANGSVSRNGSIFTVNVSWTELDKAGTTNQSVSYNFRL</sequence>
<dbReference type="InterPro" id="IPR012902">
    <property type="entry name" value="N_methyl_site"/>
</dbReference>
<evidence type="ECO:0000313" key="2">
    <source>
        <dbReference type="EMBL" id="VAW73885.1"/>
    </source>
</evidence>
<reference evidence="2" key="1">
    <citation type="submission" date="2018-06" db="EMBL/GenBank/DDBJ databases">
        <authorList>
            <person name="Zhirakovskaya E."/>
        </authorList>
    </citation>
    <scope>NUCLEOTIDE SEQUENCE</scope>
</reference>
<gene>
    <name evidence="2" type="ORF">MNBD_GAMMA12-3731</name>
</gene>
<dbReference type="InterPro" id="IPR013362">
    <property type="entry name" value="Pilus_4_PilV"/>
</dbReference>
<evidence type="ECO:0000259" key="1">
    <source>
        <dbReference type="Pfam" id="PF22150"/>
    </source>
</evidence>
<proteinExistence type="predicted"/>